<keyword evidence="4" id="KW-1185">Reference proteome</keyword>
<dbReference type="EMBL" id="MU128915">
    <property type="protein sequence ID" value="KAF9519838.1"/>
    <property type="molecule type" value="Genomic_DNA"/>
</dbReference>
<reference evidence="3" key="1">
    <citation type="journal article" date="2020" name="Nat. Commun.">
        <title>Large-scale genome sequencing of mycorrhizal fungi provides insights into the early evolution of symbiotic traits.</title>
        <authorList>
            <person name="Miyauchi S."/>
            <person name="Kiss E."/>
            <person name="Kuo A."/>
            <person name="Drula E."/>
            <person name="Kohler A."/>
            <person name="Sanchez-Garcia M."/>
            <person name="Morin E."/>
            <person name="Andreopoulos B."/>
            <person name="Barry K.W."/>
            <person name="Bonito G."/>
            <person name="Buee M."/>
            <person name="Carver A."/>
            <person name="Chen C."/>
            <person name="Cichocki N."/>
            <person name="Clum A."/>
            <person name="Culley D."/>
            <person name="Crous P.W."/>
            <person name="Fauchery L."/>
            <person name="Girlanda M."/>
            <person name="Hayes R.D."/>
            <person name="Keri Z."/>
            <person name="LaButti K."/>
            <person name="Lipzen A."/>
            <person name="Lombard V."/>
            <person name="Magnuson J."/>
            <person name="Maillard F."/>
            <person name="Murat C."/>
            <person name="Nolan M."/>
            <person name="Ohm R.A."/>
            <person name="Pangilinan J."/>
            <person name="Pereira M.F."/>
            <person name="Perotto S."/>
            <person name="Peter M."/>
            <person name="Pfister S."/>
            <person name="Riley R."/>
            <person name="Sitrit Y."/>
            <person name="Stielow J.B."/>
            <person name="Szollosi G."/>
            <person name="Zifcakova L."/>
            <person name="Stursova M."/>
            <person name="Spatafora J.W."/>
            <person name="Tedersoo L."/>
            <person name="Vaario L.M."/>
            <person name="Yamada A."/>
            <person name="Yan M."/>
            <person name="Wang P."/>
            <person name="Xu J."/>
            <person name="Bruns T."/>
            <person name="Baldrian P."/>
            <person name="Vilgalys R."/>
            <person name="Dunand C."/>
            <person name="Henrissat B."/>
            <person name="Grigoriev I.V."/>
            <person name="Hibbett D."/>
            <person name="Nagy L.G."/>
            <person name="Martin F.M."/>
        </authorList>
    </citation>
    <scope>NUCLEOTIDE SEQUENCE</scope>
    <source>
        <strain evidence="3">UP504</strain>
    </source>
</reference>
<organism evidence="3 4">
    <name type="scientific">Hydnum rufescens UP504</name>
    <dbReference type="NCBI Taxonomy" id="1448309"/>
    <lineage>
        <taxon>Eukaryota</taxon>
        <taxon>Fungi</taxon>
        <taxon>Dikarya</taxon>
        <taxon>Basidiomycota</taxon>
        <taxon>Agaricomycotina</taxon>
        <taxon>Agaricomycetes</taxon>
        <taxon>Cantharellales</taxon>
        <taxon>Hydnaceae</taxon>
        <taxon>Hydnum</taxon>
    </lineage>
</organism>
<evidence type="ECO:0000256" key="1">
    <source>
        <dbReference type="SAM" id="MobiDB-lite"/>
    </source>
</evidence>
<sequence>MTSFLFLLTLFYLAPASLAFEYLVGVGKDENTGHNGVGWYCFDPSSIRPVPGDTITFEFHAGTHSGDVTVPDGTPVEQTGPRQSFQVADSSPLWHVPRLPS</sequence>
<evidence type="ECO:0000256" key="2">
    <source>
        <dbReference type="SAM" id="SignalP"/>
    </source>
</evidence>
<evidence type="ECO:0000313" key="4">
    <source>
        <dbReference type="Proteomes" id="UP000886523"/>
    </source>
</evidence>
<dbReference type="AlphaFoldDB" id="A0A9P6B8R2"/>
<comment type="caution">
    <text evidence="3">The sequence shown here is derived from an EMBL/GenBank/DDBJ whole genome shotgun (WGS) entry which is preliminary data.</text>
</comment>
<feature type="region of interest" description="Disordered" evidence="1">
    <location>
        <begin position="68"/>
        <end position="89"/>
    </location>
</feature>
<dbReference type="Proteomes" id="UP000886523">
    <property type="component" value="Unassembled WGS sequence"/>
</dbReference>
<dbReference type="OrthoDB" id="1921208at2759"/>
<name>A0A9P6B8R2_9AGAM</name>
<feature type="chain" id="PRO_5040345262" evidence="2">
    <location>
        <begin position="20"/>
        <end position="101"/>
    </location>
</feature>
<protein>
    <submittedName>
        <fullName evidence="3">Uncharacterized protein</fullName>
    </submittedName>
</protein>
<dbReference type="InterPro" id="IPR008972">
    <property type="entry name" value="Cupredoxin"/>
</dbReference>
<gene>
    <name evidence="3" type="ORF">BS47DRAFT_999657</name>
</gene>
<feature type="signal peptide" evidence="2">
    <location>
        <begin position="1"/>
        <end position="19"/>
    </location>
</feature>
<evidence type="ECO:0000313" key="3">
    <source>
        <dbReference type="EMBL" id="KAF9519838.1"/>
    </source>
</evidence>
<dbReference type="SUPFAM" id="SSF49503">
    <property type="entry name" value="Cupredoxins"/>
    <property type="match status" value="1"/>
</dbReference>
<proteinExistence type="predicted"/>
<keyword evidence="2" id="KW-0732">Signal</keyword>
<accession>A0A9P6B8R2</accession>
<feature type="compositionally biased region" description="Polar residues" evidence="1">
    <location>
        <begin position="76"/>
        <end position="89"/>
    </location>
</feature>